<dbReference type="Pfam" id="PF23397">
    <property type="entry name" value="DUF7104"/>
    <property type="match status" value="5"/>
</dbReference>
<accession>A0AAN6PUQ4</accession>
<reference evidence="3" key="2">
    <citation type="submission" date="2023-05" db="EMBL/GenBank/DDBJ databases">
        <authorList>
            <consortium name="Lawrence Berkeley National Laboratory"/>
            <person name="Steindorff A."/>
            <person name="Hensen N."/>
            <person name="Bonometti L."/>
            <person name="Westerberg I."/>
            <person name="Brannstrom I.O."/>
            <person name="Guillou S."/>
            <person name="Cros-Aarteil S."/>
            <person name="Calhoun S."/>
            <person name="Haridas S."/>
            <person name="Kuo A."/>
            <person name="Mondo S."/>
            <person name="Pangilinan J."/>
            <person name="Riley R."/>
            <person name="Labutti K."/>
            <person name="Andreopoulos B."/>
            <person name="Lipzen A."/>
            <person name="Chen C."/>
            <person name="Yanf M."/>
            <person name="Daum C."/>
            <person name="Ng V."/>
            <person name="Clum A."/>
            <person name="Ohm R."/>
            <person name="Martin F."/>
            <person name="Silar P."/>
            <person name="Natvig D."/>
            <person name="Lalanne C."/>
            <person name="Gautier V."/>
            <person name="Ament-Velasquez S.L."/>
            <person name="Kruys A."/>
            <person name="Hutchinson M.I."/>
            <person name="Powell A.J."/>
            <person name="Barry K."/>
            <person name="Miller A.N."/>
            <person name="Grigoriev I.V."/>
            <person name="Debuchy R."/>
            <person name="Gladieux P."/>
            <person name="Thoren M.H."/>
            <person name="Johannesson H."/>
        </authorList>
    </citation>
    <scope>NUCLEOTIDE SEQUENCE</scope>
    <source>
        <strain evidence="3">CBS 757.83</strain>
    </source>
</reference>
<evidence type="ECO:0000313" key="4">
    <source>
        <dbReference type="Proteomes" id="UP001305647"/>
    </source>
</evidence>
<feature type="domain" description="Nephrocystin 3-like N-terminal" evidence="2">
    <location>
        <begin position="5"/>
        <end position="124"/>
    </location>
</feature>
<sequence length="577" mass="64248">MSMFLAEALSEAFSKTPNKTLAYFFYDVGYDTRKTATAIVHRLLLQLVQQHLRLIEHVLPKYEERKARAFDSFDASGRKYCVVDALDECKKDEQDTLLKQIEETFGRDRSSACTLNLSILITSRPQDIDKFIDEKVGLACQELEKVASKRAVTCLEKIPLGLQSLYNQLLDTALQQDEDPDTVKRLLGFVIVVQRPLSTPELASAYHLYQDEDEEERFISELEAYSALASRCIDCLIAKYSSPGGGHTKGDNDFVPYSTQFWPDHAHMAKEEFQIEARQAEFFSIDSRTRNTWWKEFLLQSFWGPSTVSVFHLAARWGIPLIVKNALSSENRPSGETAPFSLYIDSAYKGSNRTTPLEECAMSGHIDVFCLMLERGNPLSHVKGNVISAAVRNRERGAALLKVLFDQRRDQVTITEDIVTTTEDIVEAAARNWDSGAKVMELLLGRKGDQVTITEDIVKAAAGNRGSGAEVMELLLGRKGDQVMITENIVKAAAGNWDSGAEVMELLLGRKGEQITITENIVKAAAENSWSGAKVMELLLDQKGDQVTTTENIVKAAAGNERSGAEVMELLLGRKGD</sequence>
<dbReference type="EMBL" id="MU863662">
    <property type="protein sequence ID" value="KAK4098108.1"/>
    <property type="molecule type" value="Genomic_DNA"/>
</dbReference>
<dbReference type="AlphaFoldDB" id="A0AAN6PUQ4"/>
<dbReference type="PANTHER" id="PTHR10039">
    <property type="entry name" value="AMELOGENIN"/>
    <property type="match status" value="1"/>
</dbReference>
<evidence type="ECO:0000259" key="2">
    <source>
        <dbReference type="Pfam" id="PF24883"/>
    </source>
</evidence>
<comment type="caution">
    <text evidence="3">The sequence shown here is derived from an EMBL/GenBank/DDBJ whole genome shotgun (WGS) entry which is preliminary data.</text>
</comment>
<reference evidence="3" key="1">
    <citation type="journal article" date="2023" name="Mol. Phylogenet. Evol.">
        <title>Genome-scale phylogeny and comparative genomics of the fungal order Sordariales.</title>
        <authorList>
            <person name="Hensen N."/>
            <person name="Bonometti L."/>
            <person name="Westerberg I."/>
            <person name="Brannstrom I.O."/>
            <person name="Guillou S."/>
            <person name="Cros-Aarteil S."/>
            <person name="Calhoun S."/>
            <person name="Haridas S."/>
            <person name="Kuo A."/>
            <person name="Mondo S."/>
            <person name="Pangilinan J."/>
            <person name="Riley R."/>
            <person name="LaButti K."/>
            <person name="Andreopoulos B."/>
            <person name="Lipzen A."/>
            <person name="Chen C."/>
            <person name="Yan M."/>
            <person name="Daum C."/>
            <person name="Ng V."/>
            <person name="Clum A."/>
            <person name="Steindorff A."/>
            <person name="Ohm R.A."/>
            <person name="Martin F."/>
            <person name="Silar P."/>
            <person name="Natvig D.O."/>
            <person name="Lalanne C."/>
            <person name="Gautier V."/>
            <person name="Ament-Velasquez S.L."/>
            <person name="Kruys A."/>
            <person name="Hutchinson M.I."/>
            <person name="Powell A.J."/>
            <person name="Barry K."/>
            <person name="Miller A.N."/>
            <person name="Grigoriev I.V."/>
            <person name="Debuchy R."/>
            <person name="Gladieux P."/>
            <person name="Hiltunen Thoren M."/>
            <person name="Johannesson H."/>
        </authorList>
    </citation>
    <scope>NUCLEOTIDE SEQUENCE</scope>
    <source>
        <strain evidence="3">CBS 757.83</strain>
    </source>
</reference>
<dbReference type="Gene3D" id="1.20.5.340">
    <property type="match status" value="2"/>
</dbReference>
<protein>
    <recommendedName>
        <fullName evidence="2">Nephrocystin 3-like N-terminal domain-containing protein</fullName>
    </recommendedName>
</protein>
<dbReference type="Pfam" id="PF24883">
    <property type="entry name" value="NPHP3_N"/>
    <property type="match status" value="1"/>
</dbReference>
<organism evidence="3 4">
    <name type="scientific">Parathielavia hyrcaniae</name>
    <dbReference type="NCBI Taxonomy" id="113614"/>
    <lineage>
        <taxon>Eukaryota</taxon>
        <taxon>Fungi</taxon>
        <taxon>Dikarya</taxon>
        <taxon>Ascomycota</taxon>
        <taxon>Pezizomycotina</taxon>
        <taxon>Sordariomycetes</taxon>
        <taxon>Sordariomycetidae</taxon>
        <taxon>Sordariales</taxon>
        <taxon>Chaetomiaceae</taxon>
        <taxon>Parathielavia</taxon>
    </lineage>
</organism>
<keyword evidence="4" id="KW-1185">Reference proteome</keyword>
<dbReference type="PANTHER" id="PTHR10039:SF14">
    <property type="entry name" value="NACHT DOMAIN-CONTAINING PROTEIN"/>
    <property type="match status" value="1"/>
</dbReference>
<gene>
    <name evidence="3" type="ORF">N658DRAFT_488640</name>
</gene>
<name>A0AAN6PUQ4_9PEZI</name>
<keyword evidence="1" id="KW-0677">Repeat</keyword>
<dbReference type="InterPro" id="IPR055530">
    <property type="entry name" value="DUF7104"/>
</dbReference>
<evidence type="ECO:0000313" key="3">
    <source>
        <dbReference type="EMBL" id="KAK4098108.1"/>
    </source>
</evidence>
<proteinExistence type="predicted"/>
<evidence type="ECO:0000256" key="1">
    <source>
        <dbReference type="ARBA" id="ARBA00022737"/>
    </source>
</evidence>
<dbReference type="InterPro" id="IPR056884">
    <property type="entry name" value="NPHP3-like_N"/>
</dbReference>
<dbReference type="Proteomes" id="UP001305647">
    <property type="component" value="Unassembled WGS sequence"/>
</dbReference>